<dbReference type="RefSeq" id="XP_040690466.1">
    <property type="nucleotide sequence ID" value="XM_040834878.1"/>
</dbReference>
<proteinExistence type="predicted"/>
<evidence type="ECO:0000256" key="1">
    <source>
        <dbReference type="SAM" id="SignalP"/>
    </source>
</evidence>
<name>A0A1L9RPC1_ASPWE</name>
<sequence>MRGLPAVAVVLFLLLWSLLLTGRVRGKNIIIIIISEREERGSDDGTVCNRKMHEDGLKWVRKDMNADPIRPKIWTDGQISTRWRMRASWTCLPLKREALLNRLTGRERSYLELVPVLLLRWTDSVLVLGS</sequence>
<feature type="chain" id="PRO_5012182947" evidence="1">
    <location>
        <begin position="27"/>
        <end position="130"/>
    </location>
</feature>
<dbReference type="EMBL" id="KV878211">
    <property type="protein sequence ID" value="OJJ36790.1"/>
    <property type="molecule type" value="Genomic_DNA"/>
</dbReference>
<keyword evidence="3" id="KW-1185">Reference proteome</keyword>
<evidence type="ECO:0000313" key="2">
    <source>
        <dbReference type="EMBL" id="OJJ36790.1"/>
    </source>
</evidence>
<keyword evidence="1" id="KW-0732">Signal</keyword>
<accession>A0A1L9RPC1</accession>
<dbReference type="Proteomes" id="UP000184383">
    <property type="component" value="Unassembled WGS sequence"/>
</dbReference>
<dbReference type="AlphaFoldDB" id="A0A1L9RPC1"/>
<evidence type="ECO:0000313" key="3">
    <source>
        <dbReference type="Proteomes" id="UP000184383"/>
    </source>
</evidence>
<feature type="signal peptide" evidence="1">
    <location>
        <begin position="1"/>
        <end position="26"/>
    </location>
</feature>
<gene>
    <name evidence="2" type="ORF">ASPWEDRAFT_38428</name>
</gene>
<reference evidence="3" key="1">
    <citation type="journal article" date="2017" name="Genome Biol.">
        <title>Comparative genomics reveals high biological diversity and specific adaptations in the industrially and medically important fungal genus Aspergillus.</title>
        <authorList>
            <person name="de Vries R.P."/>
            <person name="Riley R."/>
            <person name="Wiebenga A."/>
            <person name="Aguilar-Osorio G."/>
            <person name="Amillis S."/>
            <person name="Uchima C.A."/>
            <person name="Anderluh G."/>
            <person name="Asadollahi M."/>
            <person name="Askin M."/>
            <person name="Barry K."/>
            <person name="Battaglia E."/>
            <person name="Bayram O."/>
            <person name="Benocci T."/>
            <person name="Braus-Stromeyer S.A."/>
            <person name="Caldana C."/>
            <person name="Canovas D."/>
            <person name="Cerqueira G.C."/>
            <person name="Chen F."/>
            <person name="Chen W."/>
            <person name="Choi C."/>
            <person name="Clum A."/>
            <person name="Dos Santos R.A."/>
            <person name="Damasio A.R."/>
            <person name="Diallinas G."/>
            <person name="Emri T."/>
            <person name="Fekete E."/>
            <person name="Flipphi M."/>
            <person name="Freyberg S."/>
            <person name="Gallo A."/>
            <person name="Gournas C."/>
            <person name="Habgood R."/>
            <person name="Hainaut M."/>
            <person name="Harispe M.L."/>
            <person name="Henrissat B."/>
            <person name="Hilden K.S."/>
            <person name="Hope R."/>
            <person name="Hossain A."/>
            <person name="Karabika E."/>
            <person name="Karaffa L."/>
            <person name="Karanyi Z."/>
            <person name="Krasevec N."/>
            <person name="Kuo A."/>
            <person name="Kusch H."/>
            <person name="LaButti K."/>
            <person name="Lagendijk E.L."/>
            <person name="Lapidus A."/>
            <person name="Levasseur A."/>
            <person name="Lindquist E."/>
            <person name="Lipzen A."/>
            <person name="Logrieco A.F."/>
            <person name="MacCabe A."/>
            <person name="Maekelae M.R."/>
            <person name="Malavazi I."/>
            <person name="Melin P."/>
            <person name="Meyer V."/>
            <person name="Mielnichuk N."/>
            <person name="Miskei M."/>
            <person name="Molnar A.P."/>
            <person name="Mule G."/>
            <person name="Ngan C.Y."/>
            <person name="Orejas M."/>
            <person name="Orosz E."/>
            <person name="Ouedraogo J.P."/>
            <person name="Overkamp K.M."/>
            <person name="Park H.-S."/>
            <person name="Perrone G."/>
            <person name="Piumi F."/>
            <person name="Punt P.J."/>
            <person name="Ram A.F."/>
            <person name="Ramon A."/>
            <person name="Rauscher S."/>
            <person name="Record E."/>
            <person name="Riano-Pachon D.M."/>
            <person name="Robert V."/>
            <person name="Roehrig J."/>
            <person name="Ruller R."/>
            <person name="Salamov A."/>
            <person name="Salih N.S."/>
            <person name="Samson R.A."/>
            <person name="Sandor E."/>
            <person name="Sanguinetti M."/>
            <person name="Schuetze T."/>
            <person name="Sepcic K."/>
            <person name="Shelest E."/>
            <person name="Sherlock G."/>
            <person name="Sophianopoulou V."/>
            <person name="Squina F.M."/>
            <person name="Sun H."/>
            <person name="Susca A."/>
            <person name="Todd R.B."/>
            <person name="Tsang A."/>
            <person name="Unkles S.E."/>
            <person name="van de Wiele N."/>
            <person name="van Rossen-Uffink D."/>
            <person name="Oliveira J.V."/>
            <person name="Vesth T.C."/>
            <person name="Visser J."/>
            <person name="Yu J.-H."/>
            <person name="Zhou M."/>
            <person name="Andersen M.R."/>
            <person name="Archer D.B."/>
            <person name="Baker S.E."/>
            <person name="Benoit I."/>
            <person name="Brakhage A.A."/>
            <person name="Braus G.H."/>
            <person name="Fischer R."/>
            <person name="Frisvad J.C."/>
            <person name="Goldman G.H."/>
            <person name="Houbraken J."/>
            <person name="Oakley B."/>
            <person name="Pocsi I."/>
            <person name="Scazzocchio C."/>
            <person name="Seiboth B."/>
            <person name="vanKuyk P.A."/>
            <person name="Wortman J."/>
            <person name="Dyer P.S."/>
            <person name="Grigoriev I.V."/>
        </authorList>
    </citation>
    <scope>NUCLEOTIDE SEQUENCE [LARGE SCALE GENOMIC DNA]</scope>
    <source>
        <strain evidence="3">DTO 134E9</strain>
    </source>
</reference>
<dbReference type="GeneID" id="63750726"/>
<dbReference type="VEuPathDB" id="FungiDB:ASPWEDRAFT_38428"/>
<protein>
    <submittedName>
        <fullName evidence="2">Uncharacterized protein</fullName>
    </submittedName>
</protein>
<organism evidence="2 3">
    <name type="scientific">Aspergillus wentii DTO 134E9</name>
    <dbReference type="NCBI Taxonomy" id="1073089"/>
    <lineage>
        <taxon>Eukaryota</taxon>
        <taxon>Fungi</taxon>
        <taxon>Dikarya</taxon>
        <taxon>Ascomycota</taxon>
        <taxon>Pezizomycotina</taxon>
        <taxon>Eurotiomycetes</taxon>
        <taxon>Eurotiomycetidae</taxon>
        <taxon>Eurotiales</taxon>
        <taxon>Aspergillaceae</taxon>
        <taxon>Aspergillus</taxon>
        <taxon>Aspergillus subgen. Cremei</taxon>
    </lineage>
</organism>